<dbReference type="PANTHER" id="PTHR45626">
    <property type="entry name" value="TRANSCRIPTION TERMINATION FACTOR 2-RELATED"/>
    <property type="match status" value="1"/>
</dbReference>
<accession>A0ABV0MZW6</accession>
<protein>
    <submittedName>
        <fullName evidence="6">Uncharacterized protein</fullName>
    </submittedName>
</protein>
<evidence type="ECO:0000256" key="2">
    <source>
        <dbReference type="ARBA" id="ARBA00022801"/>
    </source>
</evidence>
<feature type="compositionally biased region" description="Basic residues" evidence="5">
    <location>
        <begin position="110"/>
        <end position="120"/>
    </location>
</feature>
<dbReference type="Proteomes" id="UP001476798">
    <property type="component" value="Unassembled WGS sequence"/>
</dbReference>
<evidence type="ECO:0000256" key="3">
    <source>
        <dbReference type="ARBA" id="ARBA00022806"/>
    </source>
</evidence>
<evidence type="ECO:0000256" key="5">
    <source>
        <dbReference type="SAM" id="MobiDB-lite"/>
    </source>
</evidence>
<dbReference type="Gene3D" id="3.30.70.2330">
    <property type="match status" value="1"/>
</dbReference>
<organism evidence="6 7">
    <name type="scientific">Goodea atripinnis</name>
    <dbReference type="NCBI Taxonomy" id="208336"/>
    <lineage>
        <taxon>Eukaryota</taxon>
        <taxon>Metazoa</taxon>
        <taxon>Chordata</taxon>
        <taxon>Craniata</taxon>
        <taxon>Vertebrata</taxon>
        <taxon>Euteleostomi</taxon>
        <taxon>Actinopterygii</taxon>
        <taxon>Neopterygii</taxon>
        <taxon>Teleostei</taxon>
        <taxon>Neoteleostei</taxon>
        <taxon>Acanthomorphata</taxon>
        <taxon>Ovalentaria</taxon>
        <taxon>Atherinomorphae</taxon>
        <taxon>Cyprinodontiformes</taxon>
        <taxon>Goodeidae</taxon>
        <taxon>Goodea</taxon>
    </lineage>
</organism>
<keyword evidence="3" id="KW-0347">Helicase</keyword>
<feature type="region of interest" description="Disordered" evidence="5">
    <location>
        <begin position="102"/>
        <end position="126"/>
    </location>
</feature>
<dbReference type="PANTHER" id="PTHR45626:SF17">
    <property type="entry name" value="HELICASE-LIKE TRANSCRIPTION FACTOR"/>
    <property type="match status" value="1"/>
</dbReference>
<comment type="caution">
    <text evidence="6">The sequence shown here is derived from an EMBL/GenBank/DDBJ whole genome shotgun (WGS) entry which is preliminary data.</text>
</comment>
<keyword evidence="7" id="KW-1185">Reference proteome</keyword>
<dbReference type="EMBL" id="JAHRIO010020495">
    <property type="protein sequence ID" value="MEQ2164678.1"/>
    <property type="molecule type" value="Genomic_DNA"/>
</dbReference>
<name>A0ABV0MZW6_9TELE</name>
<gene>
    <name evidence="6" type="ORF">GOODEAATRI_009150</name>
</gene>
<keyword evidence="4" id="KW-0067">ATP-binding</keyword>
<keyword evidence="1" id="KW-0547">Nucleotide-binding</keyword>
<proteinExistence type="predicted"/>
<keyword evidence="2" id="KW-0378">Hydrolase</keyword>
<sequence length="293" mass="33147">MVTNVLGRQVGHIKKELAAAMAYVMDQNLAKVEGLWPLLCCLIRNKRCPGCAHGKIKMRCHLSGRSVVSCTTTASRVSPPKKYQRGSGGEYWLMTWDWTGKATNPGSNKEKHKPTKRKPSKGASPLNFDQFEQHVHSNMKLNIYLYYGSERNRNKTFLSSQDVVITTYNVLSTDFGAKQREGLVDAAGLPAPEALRCEGVVEQSDPETGHTRRQDRPAEGEVIEFRHLIMCYRNLQNLVKCITLRRTKNSEVNGRRLVSLPKKSVYVEKVVLSQQEREEYELARNEGRRIIGG</sequence>
<evidence type="ECO:0000313" key="7">
    <source>
        <dbReference type="Proteomes" id="UP001476798"/>
    </source>
</evidence>
<evidence type="ECO:0000313" key="6">
    <source>
        <dbReference type="EMBL" id="MEQ2164678.1"/>
    </source>
</evidence>
<dbReference type="InterPro" id="IPR050628">
    <property type="entry name" value="SNF2_RAD54_helicase_TF"/>
</dbReference>
<evidence type="ECO:0000256" key="4">
    <source>
        <dbReference type="ARBA" id="ARBA00022840"/>
    </source>
</evidence>
<evidence type="ECO:0000256" key="1">
    <source>
        <dbReference type="ARBA" id="ARBA00022741"/>
    </source>
</evidence>
<reference evidence="6 7" key="1">
    <citation type="submission" date="2021-06" db="EMBL/GenBank/DDBJ databases">
        <authorList>
            <person name="Palmer J.M."/>
        </authorList>
    </citation>
    <scope>NUCLEOTIDE SEQUENCE [LARGE SCALE GENOMIC DNA]</scope>
    <source>
        <strain evidence="6 7">GA_2019</strain>
        <tissue evidence="6">Muscle</tissue>
    </source>
</reference>